<dbReference type="SUPFAM" id="SSF81301">
    <property type="entry name" value="Nucleotidyltransferase"/>
    <property type="match status" value="1"/>
</dbReference>
<dbReference type="EMBL" id="AP021875">
    <property type="protein sequence ID" value="BBO73000.1"/>
    <property type="molecule type" value="Genomic_DNA"/>
</dbReference>
<feature type="domain" description="Polymerase nucleotidyl transferase" evidence="1">
    <location>
        <begin position="17"/>
        <end position="67"/>
    </location>
</feature>
<evidence type="ECO:0000313" key="3">
    <source>
        <dbReference type="Proteomes" id="UP000427769"/>
    </source>
</evidence>
<dbReference type="PANTHER" id="PTHR43449:SF1">
    <property type="entry name" value="POLYMERASE BETA NUCLEOTIDYLTRANSFERASE DOMAIN-CONTAINING PROTEIN"/>
    <property type="match status" value="1"/>
</dbReference>
<dbReference type="CDD" id="cd05403">
    <property type="entry name" value="NT_KNTase_like"/>
    <property type="match status" value="1"/>
</dbReference>
<reference evidence="2 3" key="1">
    <citation type="submission" date="2019-11" db="EMBL/GenBank/DDBJ databases">
        <title>Comparative genomics of hydrocarbon-degrading Desulfosarcina strains.</title>
        <authorList>
            <person name="Watanabe M."/>
            <person name="Kojima H."/>
            <person name="Fukui M."/>
        </authorList>
    </citation>
    <scope>NUCLEOTIDE SEQUENCE [LARGE SCALE GENOMIC DNA]</scope>
    <source>
        <strain evidence="2 3">PP31</strain>
    </source>
</reference>
<dbReference type="RefSeq" id="WP_155302151.1">
    <property type="nucleotide sequence ID" value="NZ_AP021875.1"/>
</dbReference>
<keyword evidence="2" id="KW-0808">Transferase</keyword>
<dbReference type="InterPro" id="IPR002934">
    <property type="entry name" value="Polymerase_NTP_transf_dom"/>
</dbReference>
<dbReference type="AlphaFoldDB" id="A0A5K7YXD5"/>
<sequence>MDKRTVIKIVDQFHRGIKARGIEPQKLILYGSYATGFNMEGSDIDIVVISDDFVGKDYWERIEILSDIIYEIFAPIEAVAMTQEEWDRGDSFVTDFARDGEVLFAA</sequence>
<dbReference type="PANTHER" id="PTHR43449">
    <property type="entry name" value="NUCLEOTIDYLTRANSFERASE"/>
    <property type="match status" value="1"/>
</dbReference>
<proteinExistence type="predicted"/>
<keyword evidence="3" id="KW-1185">Reference proteome</keyword>
<dbReference type="OrthoDB" id="5519765at2"/>
<dbReference type="GO" id="GO:0016779">
    <property type="term" value="F:nucleotidyltransferase activity"/>
    <property type="evidence" value="ECO:0007669"/>
    <property type="project" value="InterPro"/>
</dbReference>
<gene>
    <name evidence="2" type="ORF">DSCW_04170</name>
</gene>
<dbReference type="Proteomes" id="UP000427769">
    <property type="component" value="Chromosome"/>
</dbReference>
<dbReference type="InterPro" id="IPR043519">
    <property type="entry name" value="NT_sf"/>
</dbReference>
<accession>A0A5K7YXD5</accession>
<evidence type="ECO:0000313" key="2">
    <source>
        <dbReference type="EMBL" id="BBO73000.1"/>
    </source>
</evidence>
<organism evidence="2 3">
    <name type="scientific">Desulfosarcina widdelii</name>
    <dbReference type="NCBI Taxonomy" id="947919"/>
    <lineage>
        <taxon>Bacteria</taxon>
        <taxon>Pseudomonadati</taxon>
        <taxon>Thermodesulfobacteriota</taxon>
        <taxon>Desulfobacteria</taxon>
        <taxon>Desulfobacterales</taxon>
        <taxon>Desulfosarcinaceae</taxon>
        <taxon>Desulfosarcina</taxon>
    </lineage>
</organism>
<dbReference type="KEGG" id="dwd:DSCW_04170"/>
<evidence type="ECO:0000259" key="1">
    <source>
        <dbReference type="Pfam" id="PF01909"/>
    </source>
</evidence>
<name>A0A5K7YXD5_9BACT</name>
<protein>
    <submittedName>
        <fullName evidence="2">Nucleotidyltransferase</fullName>
    </submittedName>
</protein>
<dbReference type="Pfam" id="PF01909">
    <property type="entry name" value="NTP_transf_2"/>
    <property type="match status" value="1"/>
</dbReference>
<dbReference type="Gene3D" id="3.30.460.10">
    <property type="entry name" value="Beta Polymerase, domain 2"/>
    <property type="match status" value="1"/>
</dbReference>